<dbReference type="PANTHER" id="PTHR11085:SF10">
    <property type="entry name" value="NAD-DEPENDENT PROTEIN DEACYLASE SIRTUIN-5, MITOCHONDRIAL-RELATED"/>
    <property type="match status" value="1"/>
</dbReference>
<dbReference type="InterPro" id="IPR003000">
    <property type="entry name" value="Sirtuin"/>
</dbReference>
<keyword evidence="2" id="KW-0520">NAD</keyword>
<feature type="non-terminal residue" evidence="4">
    <location>
        <position position="69"/>
    </location>
</feature>
<dbReference type="PANTHER" id="PTHR11085">
    <property type="entry name" value="NAD-DEPENDENT PROTEIN DEACYLASE SIRTUIN-5, MITOCHONDRIAL-RELATED"/>
    <property type="match status" value="1"/>
</dbReference>
<dbReference type="EMBL" id="BARW01014011">
    <property type="protein sequence ID" value="GAI73046.1"/>
    <property type="molecule type" value="Genomic_DNA"/>
</dbReference>
<dbReference type="AlphaFoldDB" id="X1S1L8"/>
<keyword evidence="1" id="KW-0808">Transferase</keyword>
<dbReference type="Gene3D" id="3.40.50.1220">
    <property type="entry name" value="TPP-binding domain"/>
    <property type="match status" value="1"/>
</dbReference>
<feature type="domain" description="Deacetylase sirtuin-type" evidence="3">
    <location>
        <begin position="1"/>
        <end position="69"/>
    </location>
</feature>
<evidence type="ECO:0000259" key="3">
    <source>
        <dbReference type="PROSITE" id="PS50305"/>
    </source>
</evidence>
<dbReference type="GO" id="GO:0017136">
    <property type="term" value="F:histone deacetylase activity, NAD-dependent"/>
    <property type="evidence" value="ECO:0007669"/>
    <property type="project" value="TreeGrafter"/>
</dbReference>
<dbReference type="SUPFAM" id="SSF52467">
    <property type="entry name" value="DHS-like NAD/FAD-binding domain"/>
    <property type="match status" value="1"/>
</dbReference>
<evidence type="ECO:0000256" key="1">
    <source>
        <dbReference type="ARBA" id="ARBA00022679"/>
    </source>
</evidence>
<protein>
    <recommendedName>
        <fullName evidence="3">Deacetylase sirtuin-type domain-containing protein</fullName>
    </recommendedName>
</protein>
<dbReference type="InterPro" id="IPR026590">
    <property type="entry name" value="Ssirtuin_cat_dom"/>
</dbReference>
<dbReference type="InterPro" id="IPR050134">
    <property type="entry name" value="NAD-dep_sirtuin_deacylases"/>
</dbReference>
<dbReference type="PROSITE" id="PS50305">
    <property type="entry name" value="SIRTUIN"/>
    <property type="match status" value="1"/>
</dbReference>
<comment type="caution">
    <text evidence="4">The sequence shown here is derived from an EMBL/GenBank/DDBJ whole genome shotgun (WGS) entry which is preliminary data.</text>
</comment>
<dbReference type="Pfam" id="PF02146">
    <property type="entry name" value="SIR2"/>
    <property type="match status" value="1"/>
</dbReference>
<organism evidence="4">
    <name type="scientific">marine sediment metagenome</name>
    <dbReference type="NCBI Taxonomy" id="412755"/>
    <lineage>
        <taxon>unclassified sequences</taxon>
        <taxon>metagenomes</taxon>
        <taxon>ecological metagenomes</taxon>
    </lineage>
</organism>
<dbReference type="GO" id="GO:0070403">
    <property type="term" value="F:NAD+ binding"/>
    <property type="evidence" value="ECO:0007669"/>
    <property type="project" value="InterPro"/>
</dbReference>
<accession>X1S1L8</accession>
<sequence length="69" mass="7791">MKAMEQSIERAVRDLVNSRYAVALTGAGISTESGIPDFRGPSGIWTKDPEAERRAYLSYQEFLADPKRW</sequence>
<gene>
    <name evidence="4" type="ORF">S12H4_25204</name>
</gene>
<proteinExistence type="predicted"/>
<evidence type="ECO:0000313" key="4">
    <source>
        <dbReference type="EMBL" id="GAI73046.1"/>
    </source>
</evidence>
<name>X1S1L8_9ZZZZ</name>
<reference evidence="4" key="1">
    <citation type="journal article" date="2014" name="Front. Microbiol.">
        <title>High frequency of phylogenetically diverse reductive dehalogenase-homologous genes in deep subseafloor sedimentary metagenomes.</title>
        <authorList>
            <person name="Kawai M."/>
            <person name="Futagami T."/>
            <person name="Toyoda A."/>
            <person name="Takaki Y."/>
            <person name="Nishi S."/>
            <person name="Hori S."/>
            <person name="Arai W."/>
            <person name="Tsubouchi T."/>
            <person name="Morono Y."/>
            <person name="Uchiyama I."/>
            <person name="Ito T."/>
            <person name="Fujiyama A."/>
            <person name="Inagaki F."/>
            <person name="Takami H."/>
        </authorList>
    </citation>
    <scope>NUCLEOTIDE SEQUENCE</scope>
    <source>
        <strain evidence="4">Expedition CK06-06</strain>
    </source>
</reference>
<evidence type="ECO:0000256" key="2">
    <source>
        <dbReference type="ARBA" id="ARBA00023027"/>
    </source>
</evidence>
<dbReference type="InterPro" id="IPR029035">
    <property type="entry name" value="DHS-like_NAD/FAD-binding_dom"/>
</dbReference>